<proteinExistence type="predicted"/>
<feature type="transmembrane region" description="Helical" evidence="1">
    <location>
        <begin position="301"/>
        <end position="319"/>
    </location>
</feature>
<evidence type="ECO:0000313" key="3">
    <source>
        <dbReference type="Proteomes" id="UP000241769"/>
    </source>
</evidence>
<keyword evidence="1" id="KW-1133">Transmembrane helix</keyword>
<feature type="transmembrane region" description="Helical" evidence="1">
    <location>
        <begin position="350"/>
        <end position="370"/>
    </location>
</feature>
<dbReference type="EMBL" id="MDYQ01000088">
    <property type="protein sequence ID" value="PRP83164.1"/>
    <property type="molecule type" value="Genomic_DNA"/>
</dbReference>
<feature type="transmembrane region" description="Helical" evidence="1">
    <location>
        <begin position="249"/>
        <end position="269"/>
    </location>
</feature>
<dbReference type="GO" id="GO:0016020">
    <property type="term" value="C:membrane"/>
    <property type="evidence" value="ECO:0007669"/>
    <property type="project" value="InterPro"/>
</dbReference>
<evidence type="ECO:0000313" key="2">
    <source>
        <dbReference type="EMBL" id="PRP83164.1"/>
    </source>
</evidence>
<dbReference type="GO" id="GO:0042500">
    <property type="term" value="F:aspartic endopeptidase activity, intramembrane cleaving"/>
    <property type="evidence" value="ECO:0007669"/>
    <property type="project" value="InterPro"/>
</dbReference>
<keyword evidence="1" id="KW-0812">Transmembrane</keyword>
<dbReference type="PANTHER" id="PTHR12174">
    <property type="entry name" value="SIGNAL PEPTIDE PEPTIDASE"/>
    <property type="match status" value="1"/>
</dbReference>
<keyword evidence="1" id="KW-0472">Membrane</keyword>
<gene>
    <name evidence="2" type="ORF">PROFUN_09592</name>
</gene>
<reference evidence="2 3" key="1">
    <citation type="journal article" date="2018" name="Genome Biol. Evol.">
        <title>Multiple Roots of Fruiting Body Formation in Amoebozoa.</title>
        <authorList>
            <person name="Hillmann F."/>
            <person name="Forbes G."/>
            <person name="Novohradska S."/>
            <person name="Ferling I."/>
            <person name="Riege K."/>
            <person name="Groth M."/>
            <person name="Westermann M."/>
            <person name="Marz M."/>
            <person name="Spaller T."/>
            <person name="Winckler T."/>
            <person name="Schaap P."/>
            <person name="Glockner G."/>
        </authorList>
    </citation>
    <scope>NUCLEOTIDE SEQUENCE [LARGE SCALE GENOMIC DNA]</scope>
    <source>
        <strain evidence="2 3">Jena</strain>
    </source>
</reference>
<dbReference type="AlphaFoldDB" id="A0A2P6NGT5"/>
<name>A0A2P6NGT5_9EUKA</name>
<dbReference type="InterPro" id="IPR007369">
    <property type="entry name" value="Peptidase_A22B_SPP"/>
</dbReference>
<dbReference type="PROSITE" id="PS51257">
    <property type="entry name" value="PROKAR_LIPOPROTEIN"/>
    <property type="match status" value="1"/>
</dbReference>
<dbReference type="Pfam" id="PF04258">
    <property type="entry name" value="Peptidase_A22B"/>
    <property type="match status" value="1"/>
</dbReference>
<accession>A0A2P6NGT5</accession>
<dbReference type="Proteomes" id="UP000241769">
    <property type="component" value="Unassembled WGS sequence"/>
</dbReference>
<organism evidence="2 3">
    <name type="scientific">Planoprotostelium fungivorum</name>
    <dbReference type="NCBI Taxonomy" id="1890364"/>
    <lineage>
        <taxon>Eukaryota</taxon>
        <taxon>Amoebozoa</taxon>
        <taxon>Evosea</taxon>
        <taxon>Variosea</taxon>
        <taxon>Cavosteliida</taxon>
        <taxon>Cavosteliaceae</taxon>
        <taxon>Planoprotostelium</taxon>
    </lineage>
</organism>
<dbReference type="PANTHER" id="PTHR12174:SF103">
    <property type="entry name" value="INTRAMEMBRANE PROTEASE (IMPAS) FAMILY"/>
    <property type="match status" value="1"/>
</dbReference>
<keyword evidence="3" id="KW-1185">Reference proteome</keyword>
<feature type="transmembrane region" description="Helical" evidence="1">
    <location>
        <begin position="391"/>
        <end position="415"/>
    </location>
</feature>
<sequence length="459" mass="50926">MKANSIQYPPKTWFPLSSSVIACSMYARNRPSVYAQISTGCHSALHQLRHIDRAEPMDFESSDRGNDASKWFAWKLCSEVLPLRSSHSARHALHSKILLTPDSFEMTRWTNERISFYEELSADILLCLVACVTIAFSVRLQEKRRSRVSRANMDLPRALDSPSRSEGSQMLTAACNLSPLLISLAFALERHYTHNPYAQNGNLILIAGIPFTAQLYRLLRLISERLPDLQAEFSGASENSIIRKLSATLGAQPMSILLLLPSVAAYLSWCVSSHWLLANVLCLGNAIMLVVDLARIRSLRSACLLALVASVACYSWGVFEEFSTITSALDRTPLPLTVLAPTNLNMSSFLSLRFVDLIVPGIIVSFFRRFDIICGEVMQKNMGDLATTRYTPLYFFSVFGSIIGLAISLAVGFGYRTSQGTLIYTCVGSVLLPVLVAVMQRRIRTLTSFTAAKSPFILC</sequence>
<comment type="caution">
    <text evidence="2">The sequence shown here is derived from an EMBL/GenBank/DDBJ whole genome shotgun (WGS) entry which is preliminary data.</text>
</comment>
<protein>
    <submittedName>
        <fullName evidence="2">Histocompatibility 13</fullName>
    </submittedName>
</protein>
<feature type="transmembrane region" description="Helical" evidence="1">
    <location>
        <begin position="421"/>
        <end position="439"/>
    </location>
</feature>
<evidence type="ECO:0000256" key="1">
    <source>
        <dbReference type="SAM" id="Phobius"/>
    </source>
</evidence>
<dbReference type="InParanoid" id="A0A2P6NGT5"/>